<dbReference type="OrthoDB" id="2424484at2759"/>
<dbReference type="Gene3D" id="3.30.200.20">
    <property type="entry name" value="Phosphorylase Kinase, domain 1"/>
    <property type="match status" value="1"/>
</dbReference>
<evidence type="ECO:0000313" key="2">
    <source>
        <dbReference type="Proteomes" id="UP000789759"/>
    </source>
</evidence>
<organism evidence="1 2">
    <name type="scientific">Cetraspora pellucida</name>
    <dbReference type="NCBI Taxonomy" id="1433469"/>
    <lineage>
        <taxon>Eukaryota</taxon>
        <taxon>Fungi</taxon>
        <taxon>Fungi incertae sedis</taxon>
        <taxon>Mucoromycota</taxon>
        <taxon>Glomeromycotina</taxon>
        <taxon>Glomeromycetes</taxon>
        <taxon>Diversisporales</taxon>
        <taxon>Gigasporaceae</taxon>
        <taxon>Cetraspora</taxon>
    </lineage>
</organism>
<evidence type="ECO:0000313" key="1">
    <source>
        <dbReference type="EMBL" id="CAG8779666.1"/>
    </source>
</evidence>
<protein>
    <submittedName>
        <fullName evidence="1">2543_t:CDS:1</fullName>
    </submittedName>
</protein>
<dbReference type="InterPro" id="IPR011009">
    <property type="entry name" value="Kinase-like_dom_sf"/>
</dbReference>
<feature type="non-terminal residue" evidence="1">
    <location>
        <position position="500"/>
    </location>
</feature>
<dbReference type="SUPFAM" id="SSF56112">
    <property type="entry name" value="Protein kinase-like (PK-like)"/>
    <property type="match status" value="1"/>
</dbReference>
<dbReference type="Proteomes" id="UP000789759">
    <property type="component" value="Unassembled WGS sequence"/>
</dbReference>
<reference evidence="1" key="1">
    <citation type="submission" date="2021-06" db="EMBL/GenBank/DDBJ databases">
        <authorList>
            <person name="Kallberg Y."/>
            <person name="Tangrot J."/>
            <person name="Rosling A."/>
        </authorList>
    </citation>
    <scope>NUCLEOTIDE SEQUENCE</scope>
    <source>
        <strain evidence="1">FL966</strain>
    </source>
</reference>
<sequence length="500" mass="58068">NILNNPLPENNPVDKGKKLEKNTQIFNESTHLKTTIHISVHSSVHDSTSETIPVCNIEYPELALIRFMSKGGFGEVHKGLYKNKFVAAKFVIRETPTQLRDFDREKPEIGMPLDYIRIYESCWVLDPSIRPEIPKLMNDLNNLKPEPKADKHYIWRKNTYSTLPIWRKNTYNTLPIEVPYNQNLPIIVVEDYTNKLHNGSLTNNMEICKYTTADLKQTITIETFKPLFESVLQLEKDWMPFCNVQLNIKIFEVLGECIMDTKYNVEKLKMRKSNIASFATLENHIYFQRLLQNITDIKDFIYKYDELLKEFNNSMSSLGFKSQINEQTDEILKDIKETEKFIRAFGCNFKDNNSMFNIIDRIRAEIKDAATNDSLFADLPIGSLNESKNGDNATRVERYCYSSDCHENNMLRIQITILKNLGGLVNIAKFYRIVKDGVGSIYISTEWSKYGNLKTRLNANDSRKINIKNTGIEYVAPEILERIYTLTHIQLWDSSMGTRK</sequence>
<gene>
    <name evidence="1" type="ORF">CPELLU_LOCUS16316</name>
</gene>
<comment type="caution">
    <text evidence="1">The sequence shown here is derived from an EMBL/GenBank/DDBJ whole genome shotgun (WGS) entry which is preliminary data.</text>
</comment>
<name>A0A9N9JFD8_9GLOM</name>
<proteinExistence type="predicted"/>
<dbReference type="AlphaFoldDB" id="A0A9N9JFD8"/>
<accession>A0A9N9JFD8</accession>
<dbReference type="EMBL" id="CAJVQA010023748">
    <property type="protein sequence ID" value="CAG8779666.1"/>
    <property type="molecule type" value="Genomic_DNA"/>
</dbReference>
<keyword evidence="2" id="KW-1185">Reference proteome</keyword>